<keyword evidence="2" id="KW-1185">Reference proteome</keyword>
<organism evidence="1 2">
    <name type="scientific">Bianquea renquensis</name>
    <dbReference type="NCBI Taxonomy" id="2763661"/>
    <lineage>
        <taxon>Bacteria</taxon>
        <taxon>Bacillati</taxon>
        <taxon>Bacillota</taxon>
        <taxon>Clostridia</taxon>
        <taxon>Eubacteriales</taxon>
        <taxon>Bianqueaceae</taxon>
        <taxon>Bianquea</taxon>
    </lineage>
</organism>
<proteinExistence type="predicted"/>
<name>A0A926DSC4_9FIRM</name>
<reference evidence="1" key="1">
    <citation type="submission" date="2020-08" db="EMBL/GenBank/DDBJ databases">
        <title>Genome public.</title>
        <authorList>
            <person name="Liu C."/>
            <person name="Sun Q."/>
        </authorList>
    </citation>
    <scope>NUCLEOTIDE SEQUENCE</scope>
    <source>
        <strain evidence="1">NSJ-32</strain>
    </source>
</reference>
<dbReference type="AlphaFoldDB" id="A0A926DSC4"/>
<evidence type="ECO:0000313" key="2">
    <source>
        <dbReference type="Proteomes" id="UP000657006"/>
    </source>
</evidence>
<evidence type="ECO:0000313" key="1">
    <source>
        <dbReference type="EMBL" id="MBC8544375.1"/>
    </source>
</evidence>
<accession>A0A926DSC4</accession>
<sequence length="76" mass="8201">MRTLEEPSVLRTSPPHGGLFYWDNTGGCLFPDSPLLYAGVAKNDSGQQAHGGKLPTGIVETILPAERHIEKCTPAR</sequence>
<dbReference type="RefSeq" id="WP_249289881.1">
    <property type="nucleotide sequence ID" value="NZ_JACRSQ010000020.1"/>
</dbReference>
<gene>
    <name evidence="1" type="ORF">H8730_12585</name>
</gene>
<protein>
    <submittedName>
        <fullName evidence="1">Uncharacterized protein</fullName>
    </submittedName>
</protein>
<comment type="caution">
    <text evidence="1">The sequence shown here is derived from an EMBL/GenBank/DDBJ whole genome shotgun (WGS) entry which is preliminary data.</text>
</comment>
<dbReference type="Proteomes" id="UP000657006">
    <property type="component" value="Unassembled WGS sequence"/>
</dbReference>
<dbReference type="EMBL" id="JACRSQ010000020">
    <property type="protein sequence ID" value="MBC8544375.1"/>
    <property type="molecule type" value="Genomic_DNA"/>
</dbReference>